<dbReference type="PROSITE" id="PS51257">
    <property type="entry name" value="PROKAR_LIPOPROTEIN"/>
    <property type="match status" value="1"/>
</dbReference>
<dbReference type="EC" id="5.2.1.8" evidence="2"/>
<dbReference type="AlphaFoldDB" id="I8J409"/>
<name>I8J409_9BACL</name>
<dbReference type="InterPro" id="IPR027304">
    <property type="entry name" value="Trigger_fact/SurA_dom_sf"/>
</dbReference>
<dbReference type="Proteomes" id="UP000004080">
    <property type="component" value="Unassembled WGS sequence"/>
</dbReference>
<dbReference type="Gene3D" id="1.10.4030.10">
    <property type="entry name" value="Porin chaperone SurA, peptide-binding domain"/>
    <property type="match status" value="1"/>
</dbReference>
<evidence type="ECO:0000256" key="3">
    <source>
        <dbReference type="ARBA" id="ARBA00022729"/>
    </source>
</evidence>
<keyword evidence="3 8" id="KW-0732">Signal</keyword>
<evidence type="ECO:0000256" key="8">
    <source>
        <dbReference type="SAM" id="SignalP"/>
    </source>
</evidence>
<gene>
    <name evidence="9" type="ORF">A374_06021</name>
</gene>
<dbReference type="InterPro" id="IPR050245">
    <property type="entry name" value="PrsA_foldase"/>
</dbReference>
<dbReference type="EMBL" id="AKKV01000021">
    <property type="protein sequence ID" value="EIT86496.1"/>
    <property type="molecule type" value="Genomic_DNA"/>
</dbReference>
<dbReference type="PANTHER" id="PTHR47245:SF1">
    <property type="entry name" value="FOLDASE PROTEIN PRSA"/>
    <property type="match status" value="1"/>
</dbReference>
<keyword evidence="4" id="KW-0697">Rotamase</keyword>
<dbReference type="PANTHER" id="PTHR47245">
    <property type="entry name" value="PEPTIDYLPROLYL ISOMERASE"/>
    <property type="match status" value="1"/>
</dbReference>
<evidence type="ECO:0000256" key="6">
    <source>
        <dbReference type="SAM" id="Coils"/>
    </source>
</evidence>
<reference evidence="9 10" key="1">
    <citation type="journal article" date="2012" name="J. Bacteriol.">
        <title>Genome of Bacillus macauensis ZFHKF-1, a Long-Chain-Forming Bacterium.</title>
        <authorList>
            <person name="Cai L."/>
            <person name="Zhang T."/>
        </authorList>
    </citation>
    <scope>NUCLEOTIDE SEQUENCE [LARGE SCALE GENOMIC DNA]</scope>
    <source>
        <strain evidence="9 10">ZFHKF-1</strain>
    </source>
</reference>
<feature type="region of interest" description="Disordered" evidence="7">
    <location>
        <begin position="194"/>
        <end position="223"/>
    </location>
</feature>
<dbReference type="PATRIC" id="fig|1196324.3.peg.1229"/>
<evidence type="ECO:0000256" key="2">
    <source>
        <dbReference type="ARBA" id="ARBA00013194"/>
    </source>
</evidence>
<keyword evidence="10" id="KW-1185">Reference proteome</keyword>
<evidence type="ECO:0000256" key="7">
    <source>
        <dbReference type="SAM" id="MobiDB-lite"/>
    </source>
</evidence>
<organism evidence="9 10">
    <name type="scientific">Fictibacillus macauensis ZFHKF-1</name>
    <dbReference type="NCBI Taxonomy" id="1196324"/>
    <lineage>
        <taxon>Bacteria</taxon>
        <taxon>Bacillati</taxon>
        <taxon>Bacillota</taxon>
        <taxon>Bacilli</taxon>
        <taxon>Bacillales</taxon>
        <taxon>Fictibacillaceae</taxon>
        <taxon>Fictibacillus</taxon>
    </lineage>
</organism>
<evidence type="ECO:0000256" key="1">
    <source>
        <dbReference type="ARBA" id="ARBA00000971"/>
    </source>
</evidence>
<keyword evidence="9" id="KW-0449">Lipoprotein</keyword>
<evidence type="ECO:0000256" key="5">
    <source>
        <dbReference type="ARBA" id="ARBA00023235"/>
    </source>
</evidence>
<dbReference type="eggNOG" id="COG0760">
    <property type="taxonomic scope" value="Bacteria"/>
</dbReference>
<feature type="signal peptide" evidence="8">
    <location>
        <begin position="1"/>
        <end position="18"/>
    </location>
</feature>
<dbReference type="GO" id="GO:0003755">
    <property type="term" value="F:peptidyl-prolyl cis-trans isomerase activity"/>
    <property type="evidence" value="ECO:0007669"/>
    <property type="project" value="UniProtKB-KW"/>
</dbReference>
<comment type="caution">
    <text evidence="9">The sequence shown here is derived from an EMBL/GenBank/DDBJ whole genome shotgun (WGS) entry which is preliminary data.</text>
</comment>
<dbReference type="Pfam" id="PF13624">
    <property type="entry name" value="SurA_N_3"/>
    <property type="match status" value="1"/>
</dbReference>
<dbReference type="RefSeq" id="WP_007201301.1">
    <property type="nucleotide sequence ID" value="NZ_AKKV01000021.1"/>
</dbReference>
<dbReference type="STRING" id="1196324.A374_06021"/>
<feature type="chain" id="PRO_5038506436" description="peptidylprolyl isomerase" evidence="8">
    <location>
        <begin position="19"/>
        <end position="245"/>
    </location>
</feature>
<keyword evidence="5" id="KW-0413">Isomerase</keyword>
<protein>
    <recommendedName>
        <fullName evidence="2">peptidylprolyl isomerase</fullName>
        <ecNumber evidence="2">5.2.1.8</ecNumber>
    </recommendedName>
</protein>
<evidence type="ECO:0000313" key="10">
    <source>
        <dbReference type="Proteomes" id="UP000004080"/>
    </source>
</evidence>
<dbReference type="OrthoDB" id="4775280at2"/>
<proteinExistence type="predicted"/>
<comment type="catalytic activity">
    <reaction evidence="1">
        <text>[protein]-peptidylproline (omega=180) = [protein]-peptidylproline (omega=0)</text>
        <dbReference type="Rhea" id="RHEA:16237"/>
        <dbReference type="Rhea" id="RHEA-COMP:10747"/>
        <dbReference type="Rhea" id="RHEA-COMP:10748"/>
        <dbReference type="ChEBI" id="CHEBI:83833"/>
        <dbReference type="ChEBI" id="CHEBI:83834"/>
        <dbReference type="EC" id="5.2.1.8"/>
    </reaction>
</comment>
<accession>I8J409</accession>
<keyword evidence="6" id="KW-0175">Coiled coil</keyword>
<sequence>MKKLVTVLLVGLLAFALAACGNKDKKEDKADNSNKQEQQLKDMQKKLNAQKVDENKVVAVVNGKELVGKDYNRALSSAQLQMQQTGQDPTSKEGEKAIKKQTLDNLVNNSVVLQEAEKKGFKPTAKEVSSEFDTTKKPYKTDQQFKDALKKAHLTEDQLKKQITDGLTIKKYIKKEIPTEKVSDQELKDFYDKNVKNSGDKKQKAPAFDKVKPQIKQQIEQEKQQKQIMKRVDELKKNAKIDLKM</sequence>
<feature type="compositionally biased region" description="Basic and acidic residues" evidence="7">
    <location>
        <begin position="194"/>
        <end position="212"/>
    </location>
</feature>
<dbReference type="SUPFAM" id="SSF109998">
    <property type="entry name" value="Triger factor/SurA peptide-binding domain-like"/>
    <property type="match status" value="1"/>
</dbReference>
<feature type="coiled-coil region" evidence="6">
    <location>
        <begin position="23"/>
        <end position="53"/>
    </location>
</feature>
<evidence type="ECO:0000256" key="4">
    <source>
        <dbReference type="ARBA" id="ARBA00023110"/>
    </source>
</evidence>
<evidence type="ECO:0000313" key="9">
    <source>
        <dbReference type="EMBL" id="EIT86496.1"/>
    </source>
</evidence>